<dbReference type="CDD" id="cd04275">
    <property type="entry name" value="ZnMc_pappalysin_like"/>
    <property type="match status" value="1"/>
</dbReference>
<dbReference type="InterPro" id="IPR026444">
    <property type="entry name" value="Secre_tail"/>
</dbReference>
<dbReference type="AlphaFoldDB" id="A0A840E876"/>
<dbReference type="GO" id="GO:0008237">
    <property type="term" value="F:metallopeptidase activity"/>
    <property type="evidence" value="ECO:0007669"/>
    <property type="project" value="UniProtKB-KW"/>
</dbReference>
<evidence type="ECO:0000256" key="5">
    <source>
        <dbReference type="ARBA" id="ARBA00022801"/>
    </source>
</evidence>
<keyword evidence="2" id="KW-0645">Protease</keyword>
<dbReference type="InterPro" id="IPR024079">
    <property type="entry name" value="MetalloPept_cat_dom_sf"/>
</dbReference>
<proteinExistence type="inferred from homology"/>
<dbReference type="InterPro" id="IPR036116">
    <property type="entry name" value="FN3_sf"/>
</dbReference>
<dbReference type="InterPro" id="IPR013783">
    <property type="entry name" value="Ig-like_fold"/>
</dbReference>
<name>A0A840E876_9BACT</name>
<keyword evidence="6" id="KW-0862">Zinc</keyword>
<feature type="domain" description="Peptidase M43 pregnancy-associated plasma-A" evidence="10">
    <location>
        <begin position="159"/>
        <end position="304"/>
    </location>
</feature>
<dbReference type="GO" id="GO:0006508">
    <property type="term" value="P:proteolysis"/>
    <property type="evidence" value="ECO:0007669"/>
    <property type="project" value="UniProtKB-KW"/>
</dbReference>
<dbReference type="PANTHER" id="PTHR47466:SF1">
    <property type="entry name" value="METALLOPROTEASE MEP1 (AFU_ORTHOLOGUE AFUA_1G07730)-RELATED"/>
    <property type="match status" value="1"/>
</dbReference>
<sequence length="522" mass="55352">MKSRLLLLIGLMVVGNFVYAQRNCGSMEYLQQQILQDPIRELQLERIERFTEQYDIQLEKAFSGGILTVPVIVHVVYGNSTENISDAQIASQIAVLNDDFRRLNGDRSNTPADFQGVAADTEIEFCLTQTIRKSTTRSSFGTNDDVKSSSTGGSDAITPTQALNVWICEIGGGILGYAQFPGGPAATDGIVLDYRYVGTTGTATAPFNLGRTATHEVGHWLNLRHIWGDGGCNVDDFVADTPSAGGPNYTGGGCTYPGPNSCKPKGKNSGGDLPDMFQNYMDYSDDGCMNLFTSGQKDRMWAAISSARPELMSAACDGTTPPPPPPTEPPTAGDCDAPTGLGSSRGKGGRQLTISWNAASGAQTYAVEIYDGNSLYASGSVSGTSASVNVSKNVTYTYRVRSACAGGAVSAWAEGSGRTARLAGTTDREVGIFPNPTNAREVTLTWDLNPSILTGVNPILVAGGAEQIRVEVRDLTGRVLRQLTVADTGQTSLNVGDLVGGVYLINVSNENGYTVSTRLVKL</sequence>
<keyword evidence="5" id="KW-0378">Hydrolase</keyword>
<evidence type="ECO:0000256" key="8">
    <source>
        <dbReference type="ARBA" id="ARBA00023157"/>
    </source>
</evidence>
<dbReference type="Gene3D" id="2.60.40.10">
    <property type="entry name" value="Immunoglobulins"/>
    <property type="match status" value="1"/>
</dbReference>
<dbReference type="InterPro" id="IPR008754">
    <property type="entry name" value="Peptidase_M43"/>
</dbReference>
<feature type="region of interest" description="Disordered" evidence="9">
    <location>
        <begin position="313"/>
        <end position="348"/>
    </location>
</feature>
<dbReference type="SUPFAM" id="SSF55486">
    <property type="entry name" value="Metalloproteases ('zincins'), catalytic domain"/>
    <property type="match status" value="1"/>
</dbReference>
<evidence type="ECO:0000313" key="13">
    <source>
        <dbReference type="Proteomes" id="UP000576209"/>
    </source>
</evidence>
<evidence type="ECO:0000256" key="4">
    <source>
        <dbReference type="ARBA" id="ARBA00022729"/>
    </source>
</evidence>
<evidence type="ECO:0008006" key="14">
    <source>
        <dbReference type="Google" id="ProtNLM"/>
    </source>
</evidence>
<comment type="caution">
    <text evidence="12">The sequence shown here is derived from an EMBL/GenBank/DDBJ whole genome shotgun (WGS) entry which is preliminary data.</text>
</comment>
<dbReference type="GO" id="GO:0046872">
    <property type="term" value="F:metal ion binding"/>
    <property type="evidence" value="ECO:0007669"/>
    <property type="project" value="UniProtKB-KW"/>
</dbReference>
<evidence type="ECO:0000259" key="11">
    <source>
        <dbReference type="Pfam" id="PF18962"/>
    </source>
</evidence>
<feature type="compositionally biased region" description="Pro residues" evidence="9">
    <location>
        <begin position="320"/>
        <end position="329"/>
    </location>
</feature>
<keyword evidence="8" id="KW-1015">Disulfide bond</keyword>
<evidence type="ECO:0000256" key="3">
    <source>
        <dbReference type="ARBA" id="ARBA00022723"/>
    </source>
</evidence>
<keyword evidence="4" id="KW-0732">Signal</keyword>
<dbReference type="RefSeq" id="WP_183496050.1">
    <property type="nucleotide sequence ID" value="NZ_JACIFF010000006.1"/>
</dbReference>
<keyword evidence="13" id="KW-1185">Reference proteome</keyword>
<dbReference type="Proteomes" id="UP000576209">
    <property type="component" value="Unassembled WGS sequence"/>
</dbReference>
<keyword evidence="3" id="KW-0479">Metal-binding</keyword>
<evidence type="ECO:0000256" key="2">
    <source>
        <dbReference type="ARBA" id="ARBA00022670"/>
    </source>
</evidence>
<dbReference type="Pfam" id="PF18962">
    <property type="entry name" value="Por_Secre_tail"/>
    <property type="match status" value="1"/>
</dbReference>
<protein>
    <recommendedName>
        <fullName evidence="14">T9SS type A sorting domain-containing protein</fullName>
    </recommendedName>
</protein>
<reference evidence="12 13" key="1">
    <citation type="submission" date="2020-08" db="EMBL/GenBank/DDBJ databases">
        <title>Genomic Encyclopedia of Type Strains, Phase IV (KMG-IV): sequencing the most valuable type-strain genomes for metagenomic binning, comparative biology and taxonomic classification.</title>
        <authorList>
            <person name="Goeker M."/>
        </authorList>
    </citation>
    <scope>NUCLEOTIDE SEQUENCE [LARGE SCALE GENOMIC DNA]</scope>
    <source>
        <strain evidence="12 13">DSM 105137</strain>
    </source>
</reference>
<dbReference type="EMBL" id="JACIFF010000006">
    <property type="protein sequence ID" value="MBB4079805.1"/>
    <property type="molecule type" value="Genomic_DNA"/>
</dbReference>
<dbReference type="NCBIfam" id="TIGR04183">
    <property type="entry name" value="Por_Secre_tail"/>
    <property type="match status" value="1"/>
</dbReference>
<dbReference type="Gene3D" id="3.40.390.10">
    <property type="entry name" value="Collagenase (Catalytic Domain)"/>
    <property type="match status" value="1"/>
</dbReference>
<dbReference type="Pfam" id="PF05572">
    <property type="entry name" value="Peptidase_M43"/>
    <property type="match status" value="1"/>
</dbReference>
<evidence type="ECO:0000256" key="9">
    <source>
        <dbReference type="SAM" id="MobiDB-lite"/>
    </source>
</evidence>
<comment type="similarity">
    <text evidence="1">Belongs to the peptidase M43B family.</text>
</comment>
<feature type="domain" description="Secretion system C-terminal sorting" evidence="11">
    <location>
        <begin position="432"/>
        <end position="517"/>
    </location>
</feature>
<evidence type="ECO:0000259" key="10">
    <source>
        <dbReference type="Pfam" id="PF05572"/>
    </source>
</evidence>
<dbReference type="SUPFAM" id="SSF49265">
    <property type="entry name" value="Fibronectin type III"/>
    <property type="match status" value="1"/>
</dbReference>
<organism evidence="12 13">
    <name type="scientific">Neolewinella aquimaris</name>
    <dbReference type="NCBI Taxonomy" id="1835722"/>
    <lineage>
        <taxon>Bacteria</taxon>
        <taxon>Pseudomonadati</taxon>
        <taxon>Bacteroidota</taxon>
        <taxon>Saprospiria</taxon>
        <taxon>Saprospirales</taxon>
        <taxon>Lewinellaceae</taxon>
        <taxon>Neolewinella</taxon>
    </lineage>
</organism>
<evidence type="ECO:0000256" key="6">
    <source>
        <dbReference type="ARBA" id="ARBA00022833"/>
    </source>
</evidence>
<gene>
    <name evidence="12" type="ORF">GGR28_002432</name>
</gene>
<accession>A0A840E876</accession>
<dbReference type="PANTHER" id="PTHR47466">
    <property type="match status" value="1"/>
</dbReference>
<evidence type="ECO:0000256" key="7">
    <source>
        <dbReference type="ARBA" id="ARBA00023049"/>
    </source>
</evidence>
<evidence type="ECO:0000256" key="1">
    <source>
        <dbReference type="ARBA" id="ARBA00008721"/>
    </source>
</evidence>
<keyword evidence="7" id="KW-0482">Metalloprotease</keyword>
<evidence type="ECO:0000313" key="12">
    <source>
        <dbReference type="EMBL" id="MBB4079805.1"/>
    </source>
</evidence>